<proteinExistence type="predicted"/>
<sequence>MVLTRGGKKRELGSPAPSGSKTQIAKKIKKTSKATTSKKADTLPALFSAQKKKPKGLLDIPPELRNRIYDFATERDDFEGWEEAVPLVNLHRGHGCGLSQWPLPKSLLFRSGRQFLGLTQTCKLLRLEYRPIWLRNSSVRVRPSQLLLYVHTFYGCGSKYYNLPKRVQISHDHDMHDHIDVTQILRMRAACPDTKFEFVPHELTLDDGPWNQDRADEECVLCEEEVMAGEMDMNEFEEFGCPHEYYHRYAYADWLLEEEYPYLQSLNMLLAHDNSKWVEDIQSGEVVRVMLDAAGADREAPELTIRLAHDSDTANEELINKSMREVAKTYVSSRRLGDTNTEAASLHFQLQVSGCAL</sequence>
<organism evidence="2 3">
    <name type="scientific">Paraconiothyrium brasiliense</name>
    <dbReference type="NCBI Taxonomy" id="300254"/>
    <lineage>
        <taxon>Eukaryota</taxon>
        <taxon>Fungi</taxon>
        <taxon>Dikarya</taxon>
        <taxon>Ascomycota</taxon>
        <taxon>Pezizomycotina</taxon>
        <taxon>Dothideomycetes</taxon>
        <taxon>Pleosporomycetidae</taxon>
        <taxon>Pleosporales</taxon>
        <taxon>Massarineae</taxon>
        <taxon>Didymosphaeriaceae</taxon>
        <taxon>Paraconiothyrium</taxon>
    </lineage>
</organism>
<evidence type="ECO:0000313" key="3">
    <source>
        <dbReference type="Proteomes" id="UP001521785"/>
    </source>
</evidence>
<evidence type="ECO:0008006" key="4">
    <source>
        <dbReference type="Google" id="ProtNLM"/>
    </source>
</evidence>
<comment type="caution">
    <text evidence="2">The sequence shown here is derived from an EMBL/GenBank/DDBJ whole genome shotgun (WGS) entry which is preliminary data.</text>
</comment>
<evidence type="ECO:0000313" key="2">
    <source>
        <dbReference type="EMBL" id="KAL1597718.1"/>
    </source>
</evidence>
<protein>
    <recommendedName>
        <fullName evidence="4">F-box domain-containing protein</fullName>
    </recommendedName>
</protein>
<reference evidence="2 3" key="1">
    <citation type="submission" date="2024-02" db="EMBL/GenBank/DDBJ databases">
        <title>De novo assembly and annotation of 12 fungi associated with fruit tree decline syndrome in Ontario, Canada.</title>
        <authorList>
            <person name="Sulman M."/>
            <person name="Ellouze W."/>
            <person name="Ilyukhin E."/>
        </authorList>
    </citation>
    <scope>NUCLEOTIDE SEQUENCE [LARGE SCALE GENOMIC DNA]</scope>
    <source>
        <strain evidence="2 3">M42-189</strain>
    </source>
</reference>
<feature type="region of interest" description="Disordered" evidence="1">
    <location>
        <begin position="1"/>
        <end position="39"/>
    </location>
</feature>
<dbReference type="Proteomes" id="UP001521785">
    <property type="component" value="Unassembled WGS sequence"/>
</dbReference>
<gene>
    <name evidence="2" type="ORF">SLS60_008204</name>
</gene>
<accession>A0ABR3R0E9</accession>
<evidence type="ECO:0000256" key="1">
    <source>
        <dbReference type="SAM" id="MobiDB-lite"/>
    </source>
</evidence>
<dbReference type="EMBL" id="JAKJXO020000012">
    <property type="protein sequence ID" value="KAL1597718.1"/>
    <property type="molecule type" value="Genomic_DNA"/>
</dbReference>
<keyword evidence="3" id="KW-1185">Reference proteome</keyword>
<name>A0ABR3R0E9_9PLEO</name>